<organism evidence="1 2">
    <name type="scientific">Tranquillimonas alkanivorans</name>
    <dbReference type="NCBI Taxonomy" id="441119"/>
    <lineage>
        <taxon>Bacteria</taxon>
        <taxon>Pseudomonadati</taxon>
        <taxon>Pseudomonadota</taxon>
        <taxon>Alphaproteobacteria</taxon>
        <taxon>Rhodobacterales</taxon>
        <taxon>Roseobacteraceae</taxon>
        <taxon>Tranquillimonas</taxon>
    </lineage>
</organism>
<dbReference type="STRING" id="441119.SAMN04488047_101229"/>
<dbReference type="EMBL" id="FOXA01000001">
    <property type="protein sequence ID" value="SFO86670.1"/>
    <property type="molecule type" value="Genomic_DNA"/>
</dbReference>
<gene>
    <name evidence="1" type="ORF">SAMN04488047_101229</name>
</gene>
<sequence>MFDACSTEGSDRPWWARKRPHWGRAGAARAAWRPGRMSFTLKSYIHNSYTRNGVSA</sequence>
<keyword evidence="2" id="KW-1185">Reference proteome</keyword>
<name>A0A1I5KNK9_9RHOB</name>
<dbReference type="AlphaFoldDB" id="A0A1I5KNK9"/>
<accession>A0A1I5KNK9</accession>
<dbReference type="Proteomes" id="UP000199356">
    <property type="component" value="Unassembled WGS sequence"/>
</dbReference>
<proteinExistence type="predicted"/>
<evidence type="ECO:0000313" key="2">
    <source>
        <dbReference type="Proteomes" id="UP000199356"/>
    </source>
</evidence>
<evidence type="ECO:0000313" key="1">
    <source>
        <dbReference type="EMBL" id="SFO86670.1"/>
    </source>
</evidence>
<protein>
    <submittedName>
        <fullName evidence="1">Uncharacterized protein</fullName>
    </submittedName>
</protein>
<reference evidence="1 2" key="1">
    <citation type="submission" date="2016-10" db="EMBL/GenBank/DDBJ databases">
        <authorList>
            <person name="de Groot N.N."/>
        </authorList>
    </citation>
    <scope>NUCLEOTIDE SEQUENCE [LARGE SCALE GENOMIC DNA]</scope>
    <source>
        <strain evidence="1 2">DSM 19547</strain>
    </source>
</reference>